<dbReference type="KEGG" id="tro:trd_1294"/>
<dbReference type="EMBL" id="CP001275">
    <property type="protein sequence ID" value="ACM05989.1"/>
    <property type="molecule type" value="Genomic_DNA"/>
</dbReference>
<evidence type="ECO:0000313" key="2">
    <source>
        <dbReference type="EMBL" id="ACM05989.1"/>
    </source>
</evidence>
<accession>B9L1N2</accession>
<keyword evidence="2" id="KW-0449">Lipoprotein</keyword>
<dbReference type="STRING" id="309801.trd_1294"/>
<dbReference type="Proteomes" id="UP000000447">
    <property type="component" value="Chromosome"/>
</dbReference>
<keyword evidence="3" id="KW-1185">Reference proteome</keyword>
<dbReference type="RefSeq" id="WP_015922243.1">
    <property type="nucleotide sequence ID" value="NC_011959.1"/>
</dbReference>
<protein>
    <submittedName>
        <fullName evidence="2">Putative lipoprotein</fullName>
    </submittedName>
</protein>
<proteinExistence type="predicted"/>
<gene>
    <name evidence="2" type="ordered locus">trd_1294</name>
</gene>
<evidence type="ECO:0000313" key="3">
    <source>
        <dbReference type="Proteomes" id="UP000000447"/>
    </source>
</evidence>
<name>B9L1N2_THERP</name>
<reference evidence="2 3" key="1">
    <citation type="journal article" date="2009" name="PLoS ONE">
        <title>Complete genome sequence of the aerobic CO-oxidizing thermophile Thermomicrobium roseum.</title>
        <authorList>
            <person name="Wu D."/>
            <person name="Raymond J."/>
            <person name="Wu M."/>
            <person name="Chatterji S."/>
            <person name="Ren Q."/>
            <person name="Graham J.E."/>
            <person name="Bryant D.A."/>
            <person name="Robb F."/>
            <person name="Colman A."/>
            <person name="Tallon L.J."/>
            <person name="Badger J.H."/>
            <person name="Madupu R."/>
            <person name="Ward N.L."/>
            <person name="Eisen J.A."/>
        </authorList>
    </citation>
    <scope>NUCLEOTIDE SEQUENCE [LARGE SCALE GENOMIC DNA]</scope>
    <source>
        <strain evidence="3">ATCC 27502 / DSM 5159 / P-2</strain>
    </source>
</reference>
<feature type="region of interest" description="Disordered" evidence="1">
    <location>
        <begin position="28"/>
        <end position="51"/>
    </location>
</feature>
<dbReference type="HOGENOM" id="CLU_1460651_0_0_0"/>
<sequence length="185" mass="20431">MALMRGGSLLLLLVMLVGASCVATSPLGPPLPAPRPAATVTPDQTRQQRAEDLPRALEDGLPDLLTTVTPDSAYRDDVDVRELYRDLFAYADMPLRYRGTLWTVVEQGDLLFVQVRVSFGSGPDDWRALVVMFPLYRFTIERARLTEGASVVVWGRPRTMLEFTDDAGNRVAQPLLLGDGITVLE</sequence>
<evidence type="ECO:0000256" key="1">
    <source>
        <dbReference type="SAM" id="MobiDB-lite"/>
    </source>
</evidence>
<dbReference type="AlphaFoldDB" id="B9L1N2"/>
<organism evidence="2 3">
    <name type="scientific">Thermomicrobium roseum (strain ATCC 27502 / DSM 5159 / P-2)</name>
    <dbReference type="NCBI Taxonomy" id="309801"/>
    <lineage>
        <taxon>Bacteria</taxon>
        <taxon>Pseudomonadati</taxon>
        <taxon>Thermomicrobiota</taxon>
        <taxon>Thermomicrobia</taxon>
        <taxon>Thermomicrobiales</taxon>
        <taxon>Thermomicrobiaceae</taxon>
        <taxon>Thermomicrobium</taxon>
    </lineage>
</organism>
<dbReference type="PROSITE" id="PS51257">
    <property type="entry name" value="PROKAR_LIPOPROTEIN"/>
    <property type="match status" value="1"/>
</dbReference>